<keyword evidence="2" id="KW-0472">Membrane</keyword>
<keyword evidence="5" id="KW-1185">Reference proteome</keyword>
<name>A0A8C4QI68_EPTBU</name>
<feature type="transmembrane region" description="Helical" evidence="2">
    <location>
        <begin position="165"/>
        <end position="193"/>
    </location>
</feature>
<evidence type="ECO:0000313" key="4">
    <source>
        <dbReference type="Ensembl" id="ENSEBUP00000015336.1"/>
    </source>
</evidence>
<dbReference type="PANTHER" id="PTHR22674:SF6">
    <property type="entry name" value="NTPASE KAP FAMILY P-LOOP DOMAIN-CONTAINING PROTEIN 1"/>
    <property type="match status" value="1"/>
</dbReference>
<reference evidence="4" key="2">
    <citation type="submission" date="2025-09" db="UniProtKB">
        <authorList>
            <consortium name="Ensembl"/>
        </authorList>
    </citation>
    <scope>IDENTIFICATION</scope>
</reference>
<protein>
    <recommendedName>
        <fullName evidence="3">KAP NTPase domain-containing protein</fullName>
    </recommendedName>
</protein>
<dbReference type="OMA" id="CAGHEAM"/>
<dbReference type="Proteomes" id="UP000694388">
    <property type="component" value="Unplaced"/>
</dbReference>
<organism evidence="4 5">
    <name type="scientific">Eptatretus burgeri</name>
    <name type="common">Inshore hagfish</name>
    <dbReference type="NCBI Taxonomy" id="7764"/>
    <lineage>
        <taxon>Eukaryota</taxon>
        <taxon>Metazoa</taxon>
        <taxon>Chordata</taxon>
        <taxon>Craniata</taxon>
        <taxon>Vertebrata</taxon>
        <taxon>Cyclostomata</taxon>
        <taxon>Myxini</taxon>
        <taxon>Myxiniformes</taxon>
        <taxon>Myxinidae</taxon>
        <taxon>Eptatretinae</taxon>
        <taxon>Eptatretus</taxon>
    </lineage>
</organism>
<evidence type="ECO:0000259" key="3">
    <source>
        <dbReference type="Pfam" id="PF07693"/>
    </source>
</evidence>
<evidence type="ECO:0000313" key="5">
    <source>
        <dbReference type="Proteomes" id="UP000694388"/>
    </source>
</evidence>
<dbReference type="PANTHER" id="PTHR22674">
    <property type="entry name" value="NTPASE, KAP FAMILY P-LOOP DOMAIN-CONTAINING 1"/>
    <property type="match status" value="1"/>
</dbReference>
<dbReference type="AlphaFoldDB" id="A0A8C4QI68"/>
<sequence length="545" mass="62829">MGQTRGILAPGLDDDTKEKNTDKEGEKNTDKEDSPCITKKLDILCNPLEKTRKMRVRFIFVSFNAWEFSATSDRLWAGMMTTLCAEVRSHFGPIPTSIYRALRKTIVPSQTPKDDCLFKWEPIKYLCIPAWIATIVITVLAITFIIVLLFFSFTIDFAGYISSALLGLGGSIAGASTLIVIKYIIVVAYNFILTQKSRIEKEMNNKDISTQLGFVHLVKEEVEFINNFIRFMEFFEQCKLRLVFIIQDLDRCPHEKITRVLEAMNIMLSVKKSRFISLLAADPTLIIRSFEYASRKNGYEILNRTVDLSFSIAEMGDNANQNAPKGPLTKTEEENVAARQVINRAFNILKSFDQKSSNIDHRPRTKRRIKNAVLLIIRLLFSKYGHLPNELTPEKIVAWTVLSTQWPCRLSWVLQCEEDIKEGIRKPSNDSDGNRFLWDTYTESLEELRVLMNGIDDLFILDGDPNVFARHLNRDYRFTTSDMEILHPVNVNLDHSIQRRMKHLREKHYIRNYQLHPDSDKQEPLSSLRALHVFSLTSEEICSEV</sequence>
<keyword evidence="2" id="KW-1133">Transmembrane helix</keyword>
<dbReference type="GeneTree" id="ENSGT00650000093443"/>
<evidence type="ECO:0000256" key="2">
    <source>
        <dbReference type="SAM" id="Phobius"/>
    </source>
</evidence>
<dbReference type="InterPro" id="IPR052754">
    <property type="entry name" value="NTPase_KAP_P-loop"/>
</dbReference>
<dbReference type="Ensembl" id="ENSEBUT00000015912.1">
    <property type="protein sequence ID" value="ENSEBUP00000015336.1"/>
    <property type="gene ID" value="ENSEBUG00000009668.1"/>
</dbReference>
<keyword evidence="2" id="KW-0812">Transmembrane</keyword>
<feature type="compositionally biased region" description="Basic and acidic residues" evidence="1">
    <location>
        <begin position="14"/>
        <end position="33"/>
    </location>
</feature>
<dbReference type="Pfam" id="PF07693">
    <property type="entry name" value="KAP_NTPase"/>
    <property type="match status" value="1"/>
</dbReference>
<accession>A0A8C4QI68</accession>
<feature type="domain" description="KAP NTPase" evidence="3">
    <location>
        <begin position="52"/>
        <end position="378"/>
    </location>
</feature>
<evidence type="ECO:0000256" key="1">
    <source>
        <dbReference type="SAM" id="MobiDB-lite"/>
    </source>
</evidence>
<reference evidence="4" key="1">
    <citation type="submission" date="2025-08" db="UniProtKB">
        <authorList>
            <consortium name="Ensembl"/>
        </authorList>
    </citation>
    <scope>IDENTIFICATION</scope>
</reference>
<proteinExistence type="predicted"/>
<feature type="transmembrane region" description="Helical" evidence="2">
    <location>
        <begin position="128"/>
        <end position="153"/>
    </location>
</feature>
<feature type="region of interest" description="Disordered" evidence="1">
    <location>
        <begin position="1"/>
        <end position="33"/>
    </location>
</feature>
<dbReference type="InterPro" id="IPR011646">
    <property type="entry name" value="KAP_P-loop"/>
</dbReference>